<organism evidence="8 9">
    <name type="scientific">Fimbriimonas ginsengisoli</name>
    <dbReference type="NCBI Taxonomy" id="1005039"/>
    <lineage>
        <taxon>Bacteria</taxon>
        <taxon>Bacillati</taxon>
        <taxon>Armatimonadota</taxon>
        <taxon>Fimbriimonadia</taxon>
        <taxon>Fimbriimonadales</taxon>
        <taxon>Fimbriimonadaceae</taxon>
        <taxon>Fimbriimonas</taxon>
    </lineage>
</organism>
<evidence type="ECO:0000256" key="1">
    <source>
        <dbReference type="ARBA" id="ARBA00001946"/>
    </source>
</evidence>
<evidence type="ECO:0000313" key="9">
    <source>
        <dbReference type="Proteomes" id="UP000727962"/>
    </source>
</evidence>
<name>A0A931LQK2_FIMGI</name>
<evidence type="ECO:0000256" key="5">
    <source>
        <dbReference type="ARBA" id="ARBA00022842"/>
    </source>
</evidence>
<dbReference type="InterPro" id="IPR033749">
    <property type="entry name" value="Polyprenyl_synt_CS"/>
</dbReference>
<dbReference type="EMBL" id="JACOSL010000004">
    <property type="protein sequence ID" value="MBI1755648.1"/>
    <property type="molecule type" value="Genomic_DNA"/>
</dbReference>
<comment type="caution">
    <text evidence="8">The sequence shown here is derived from an EMBL/GenBank/DDBJ whole genome shotgun (WGS) entry which is preliminary data.</text>
</comment>
<accession>A0A931LQK2</accession>
<evidence type="ECO:0000256" key="4">
    <source>
        <dbReference type="ARBA" id="ARBA00022723"/>
    </source>
</evidence>
<keyword evidence="6" id="KW-0414">Isoprene biosynthesis</keyword>
<comment type="cofactor">
    <cofactor evidence="1">
        <name>Mg(2+)</name>
        <dbReference type="ChEBI" id="CHEBI:18420"/>
    </cofactor>
</comment>
<dbReference type="InterPro" id="IPR008949">
    <property type="entry name" value="Isoprenoid_synthase_dom_sf"/>
</dbReference>
<proteinExistence type="inferred from homology"/>
<dbReference type="GO" id="GO:0004659">
    <property type="term" value="F:prenyltransferase activity"/>
    <property type="evidence" value="ECO:0007669"/>
    <property type="project" value="InterPro"/>
</dbReference>
<evidence type="ECO:0000256" key="7">
    <source>
        <dbReference type="RuleBase" id="RU004466"/>
    </source>
</evidence>
<evidence type="ECO:0000256" key="2">
    <source>
        <dbReference type="ARBA" id="ARBA00006706"/>
    </source>
</evidence>
<evidence type="ECO:0000256" key="6">
    <source>
        <dbReference type="ARBA" id="ARBA00023229"/>
    </source>
</evidence>
<dbReference type="SUPFAM" id="SSF48576">
    <property type="entry name" value="Terpenoid synthases"/>
    <property type="match status" value="1"/>
</dbReference>
<dbReference type="InterPro" id="IPR000092">
    <property type="entry name" value="Polyprenyl_synt"/>
</dbReference>
<sequence length="279" mass="28974">MVDARLAELLPPASQSPTELHEAMRYSCLAPGKRLRPVLCMGAAIVAGAPAESLLDAGCALELVHCFSLIHDDLPAIDDDDLRRGAPTCHRQFGEAVAILAGDALFALAYRTLSGSPHSSDRLVQALAILSAAAGTHGLVGGEMLDILAERRPVDAAQLRNIHGKKTGALIAASCEIGGLLAGAEPALVGALRAYGEHAGLAFQIADDILNELSTPEQLGKAAGSDRRRGKATYPGLFGIDASREAAQAASEAAIAALEGVPRTGLLIEMARYAVERGY</sequence>
<keyword evidence="3 7" id="KW-0808">Transferase</keyword>
<dbReference type="AlphaFoldDB" id="A0A931LQK2"/>
<dbReference type="FunFam" id="1.10.600.10:FF:000001">
    <property type="entry name" value="Geranylgeranyl diphosphate synthase"/>
    <property type="match status" value="1"/>
</dbReference>
<evidence type="ECO:0000313" key="8">
    <source>
        <dbReference type="EMBL" id="MBI1755648.1"/>
    </source>
</evidence>
<reference evidence="8" key="1">
    <citation type="submission" date="2020-07" db="EMBL/GenBank/DDBJ databases">
        <title>Huge and variable diversity of episymbiotic CPR bacteria and DPANN archaea in groundwater ecosystems.</title>
        <authorList>
            <person name="He C.Y."/>
            <person name="Keren R."/>
            <person name="Whittaker M."/>
            <person name="Farag I.F."/>
            <person name="Doudna J."/>
            <person name="Cate J.H.D."/>
            <person name="Banfield J.F."/>
        </authorList>
    </citation>
    <scope>NUCLEOTIDE SEQUENCE</scope>
    <source>
        <strain evidence="8">NC_groundwater_17_Pr7_B-0.1um_64_12</strain>
    </source>
</reference>
<dbReference type="GO" id="GO:0016114">
    <property type="term" value="P:terpenoid biosynthetic process"/>
    <property type="evidence" value="ECO:0007669"/>
    <property type="project" value="UniProtKB-ARBA"/>
</dbReference>
<dbReference type="InterPro" id="IPR053378">
    <property type="entry name" value="Prenyl_diphosphate_synthase"/>
</dbReference>
<dbReference type="SFLD" id="SFLDS00005">
    <property type="entry name" value="Isoprenoid_Synthase_Type_I"/>
    <property type="match status" value="1"/>
</dbReference>
<dbReference type="PANTHER" id="PTHR43281:SF1">
    <property type="entry name" value="FARNESYL DIPHOSPHATE SYNTHASE"/>
    <property type="match status" value="1"/>
</dbReference>
<dbReference type="PANTHER" id="PTHR43281">
    <property type="entry name" value="FARNESYL DIPHOSPHATE SYNTHASE"/>
    <property type="match status" value="1"/>
</dbReference>
<gene>
    <name evidence="8" type="ORF">HYR64_00895</name>
</gene>
<keyword evidence="5" id="KW-0460">Magnesium</keyword>
<dbReference type="Proteomes" id="UP000727962">
    <property type="component" value="Unassembled WGS sequence"/>
</dbReference>
<dbReference type="GO" id="GO:0046872">
    <property type="term" value="F:metal ion binding"/>
    <property type="evidence" value="ECO:0007669"/>
    <property type="project" value="UniProtKB-KW"/>
</dbReference>
<dbReference type="SFLD" id="SFLDG01017">
    <property type="entry name" value="Polyprenyl_Transferase_Like"/>
    <property type="match status" value="1"/>
</dbReference>
<comment type="similarity">
    <text evidence="2 7">Belongs to the FPP/GGPP synthase family.</text>
</comment>
<keyword evidence="4" id="KW-0479">Metal-binding</keyword>
<evidence type="ECO:0000256" key="3">
    <source>
        <dbReference type="ARBA" id="ARBA00022679"/>
    </source>
</evidence>
<dbReference type="Pfam" id="PF00348">
    <property type="entry name" value="polyprenyl_synt"/>
    <property type="match status" value="1"/>
</dbReference>
<protein>
    <submittedName>
        <fullName evidence="8">Polyprenyl synthetase family protein</fullName>
    </submittedName>
</protein>
<dbReference type="NCBIfam" id="NF045485">
    <property type="entry name" value="FPPsyn"/>
    <property type="match status" value="1"/>
</dbReference>
<dbReference type="GO" id="GO:0005737">
    <property type="term" value="C:cytoplasm"/>
    <property type="evidence" value="ECO:0007669"/>
    <property type="project" value="UniProtKB-ARBA"/>
</dbReference>
<dbReference type="CDD" id="cd00685">
    <property type="entry name" value="Trans_IPPS_HT"/>
    <property type="match status" value="1"/>
</dbReference>
<dbReference type="PROSITE" id="PS00723">
    <property type="entry name" value="POLYPRENYL_SYNTHASE_1"/>
    <property type="match status" value="1"/>
</dbReference>
<dbReference type="Gene3D" id="1.10.600.10">
    <property type="entry name" value="Farnesyl Diphosphate Synthase"/>
    <property type="match status" value="1"/>
</dbReference>